<name>A0A0B4G3J5_METGA</name>
<organism evidence="3 4">
    <name type="scientific">Metarhizium guizhouense (strain ARSEF 977)</name>
    <dbReference type="NCBI Taxonomy" id="1276136"/>
    <lineage>
        <taxon>Eukaryota</taxon>
        <taxon>Fungi</taxon>
        <taxon>Dikarya</taxon>
        <taxon>Ascomycota</taxon>
        <taxon>Pezizomycotina</taxon>
        <taxon>Sordariomycetes</taxon>
        <taxon>Hypocreomycetidae</taxon>
        <taxon>Hypocreales</taxon>
        <taxon>Clavicipitaceae</taxon>
        <taxon>Metarhizium</taxon>
    </lineage>
</organism>
<dbReference type="HOGENOM" id="CLU_341944_0_0_1"/>
<keyword evidence="2" id="KW-1133">Transmembrane helix</keyword>
<dbReference type="AlphaFoldDB" id="A0A0B4G3J5"/>
<dbReference type="Proteomes" id="UP000031192">
    <property type="component" value="Unassembled WGS sequence"/>
</dbReference>
<evidence type="ECO:0000313" key="3">
    <source>
        <dbReference type="EMBL" id="KID81135.1"/>
    </source>
</evidence>
<evidence type="ECO:0000313" key="4">
    <source>
        <dbReference type="Proteomes" id="UP000031192"/>
    </source>
</evidence>
<dbReference type="EMBL" id="AZNH01000198">
    <property type="protein sequence ID" value="KID81135.1"/>
    <property type="molecule type" value="Genomic_DNA"/>
</dbReference>
<proteinExistence type="predicted"/>
<keyword evidence="2" id="KW-0812">Transmembrane</keyword>
<reference evidence="3 4" key="1">
    <citation type="journal article" date="2014" name="Proc. Natl. Acad. Sci. U.S.A.">
        <title>Trajectory and genomic determinants of fungal-pathogen speciation and host adaptation.</title>
        <authorList>
            <person name="Hu X."/>
            <person name="Xiao G."/>
            <person name="Zheng P."/>
            <person name="Shang Y."/>
            <person name="Su Y."/>
            <person name="Zhang X."/>
            <person name="Liu X."/>
            <person name="Zhan S."/>
            <person name="St Leger R.J."/>
            <person name="Wang C."/>
        </authorList>
    </citation>
    <scope>NUCLEOTIDE SEQUENCE [LARGE SCALE GENOMIC DNA]</scope>
    <source>
        <strain evidence="3 4">ARSEF 977</strain>
    </source>
</reference>
<protein>
    <submittedName>
        <fullName evidence="3">Uncharacterized protein</fullName>
    </submittedName>
</protein>
<comment type="caution">
    <text evidence="3">The sequence shown here is derived from an EMBL/GenBank/DDBJ whole genome shotgun (WGS) entry which is preliminary data.</text>
</comment>
<feature type="region of interest" description="Disordered" evidence="1">
    <location>
        <begin position="1"/>
        <end position="22"/>
    </location>
</feature>
<accession>A0A0B4G3J5</accession>
<feature type="transmembrane region" description="Helical" evidence="2">
    <location>
        <begin position="592"/>
        <end position="615"/>
    </location>
</feature>
<keyword evidence="4" id="KW-1185">Reference proteome</keyword>
<keyword evidence="2" id="KW-0472">Membrane</keyword>
<feature type="transmembrane region" description="Helical" evidence="2">
    <location>
        <begin position="559"/>
        <end position="580"/>
    </location>
</feature>
<gene>
    <name evidence="3" type="ORF">MGU_11485</name>
</gene>
<evidence type="ECO:0000256" key="2">
    <source>
        <dbReference type="SAM" id="Phobius"/>
    </source>
</evidence>
<sequence>MPQHSPPDQISDGFDATPVNKATSAMEEYDTYVDELSERLPGSFDRLNGFLKREDTVRIYSIKPEEESWDSLFDAKRYHASDPEDFRKLQARLYSHEFEKTEQSDHLEPESLDDPLPERHCSIITVNHLSPRVAKLLGARFGISADFFNRHLPGTEAISGRLVSRLPSSVQIDFDELYESNLEFKDIWPNVTTKTQEDIAIQGHQQIKQNIDQHFLFKVGWDYFPVSKRDWLGSTTNVEMKSGYEVLMRDDGDEVKNVFQFNLCHRVSIFSEPVGHPRTAIIIFYPVLPFHVAPLGKDGPPQYLSQCKLHGGSDSIRFRSIPNAIPTPGEWKETFKLSEWERKERKQSFASAYDIILRQQLKESLKERTALRAHERRLANLSHDITGQKTSRTKEFDSFIRVFGAPLFRLVSANWARLVVRRSFDLDLLEWRSSSCLDSTTIEEVRSRRVAITRHQRDIGASLDILHGLASTETGTKPENVHASLPTVNLGRPNGFVAKKADKDSWNSIYWDFYELKASMDALEKRATKIHDSIIGMIGVVNSENNSASNKHARTLNTAALVFTTILLPFTIVPPIFNTLNGKGGPTITVSAFLKAIGLAVVAIAGLFILLSILLEMVYCDPLSQPRWLQYISDGYTEFLEFFQRDQAKSIKQRANKKASVNESSTTRRFPAFTILNRRWRARPADGDIEIRGNT</sequence>
<evidence type="ECO:0000256" key="1">
    <source>
        <dbReference type="SAM" id="MobiDB-lite"/>
    </source>
</evidence>